<name>A0AAV1DI93_OLDCO</name>
<gene>
    <name evidence="4" type="ORF">OLC1_LOCUS15115</name>
</gene>
<dbReference type="InterPro" id="IPR050898">
    <property type="entry name" value="Plant_acyltransferase"/>
</dbReference>
<accession>A0AAV1DI93</accession>
<dbReference type="PANTHER" id="PTHR31147">
    <property type="entry name" value="ACYL TRANSFERASE 4"/>
    <property type="match status" value="1"/>
</dbReference>
<feature type="compositionally biased region" description="Basic and acidic residues" evidence="3">
    <location>
        <begin position="445"/>
        <end position="467"/>
    </location>
</feature>
<evidence type="ECO:0000256" key="3">
    <source>
        <dbReference type="SAM" id="MobiDB-lite"/>
    </source>
</evidence>
<dbReference type="InterPro" id="IPR023213">
    <property type="entry name" value="CAT-like_dom_sf"/>
</dbReference>
<organism evidence="4 5">
    <name type="scientific">Oldenlandia corymbosa var. corymbosa</name>
    <dbReference type="NCBI Taxonomy" id="529605"/>
    <lineage>
        <taxon>Eukaryota</taxon>
        <taxon>Viridiplantae</taxon>
        <taxon>Streptophyta</taxon>
        <taxon>Embryophyta</taxon>
        <taxon>Tracheophyta</taxon>
        <taxon>Spermatophyta</taxon>
        <taxon>Magnoliopsida</taxon>
        <taxon>eudicotyledons</taxon>
        <taxon>Gunneridae</taxon>
        <taxon>Pentapetalae</taxon>
        <taxon>asterids</taxon>
        <taxon>lamiids</taxon>
        <taxon>Gentianales</taxon>
        <taxon>Rubiaceae</taxon>
        <taxon>Rubioideae</taxon>
        <taxon>Spermacoceae</taxon>
        <taxon>Hedyotis-Oldenlandia complex</taxon>
        <taxon>Oldenlandia</taxon>
    </lineage>
</organism>
<evidence type="ECO:0000256" key="2">
    <source>
        <dbReference type="ARBA" id="ARBA00022679"/>
    </source>
</evidence>
<comment type="similarity">
    <text evidence="1">Belongs to the plant acyltransferase family.</text>
</comment>
<sequence>MAGSTTSPMMKRFTVRRQKPVMVRPVRPTPRETKPLSDIDDQESFHFLISNSINFYRRRDDVDDQCVRKASSSEEDPAKVIKAALAETLVLYHPFAGRLIEGPENKLAVECTGDGVAFVEADADVTLEELGEEELQPPFPYLEDLLCNIPDTGGILHPPILSIQVTRLRCGGFIFTYRLNHVMCDATGIVQFMMALAEIARGGASTDSVVAPFTVDDLVCKSFFFTPADTSALRASLPPFLRAKCSSFDVLTAFLWRCRTSALQLDPNREVRILCFVDARSKFDPPIHKGYYGNVLAIPTAVTTAGKLTGNPLGYAVELVMNAKSMVTEDYIKSNADLIVSRGRKGVRWSPGYMVSDLRRAGFDEVDFGWGKPVYAGPALGIKELKPANLGFYIPRKNKKGEKVVVVPIGLPRSAMQRFIDEIKNVVNAINDDGNGKGARSQRQSHTDNIHMVRPSLSDDEKLHGEEAETSDGSSGKTDALGNKTIVIQKSLHFLLLQGRMTKGKKGLLFQLGCQDL</sequence>
<proteinExistence type="inferred from homology"/>
<protein>
    <submittedName>
        <fullName evidence="4">OLC1v1005851C1</fullName>
    </submittedName>
</protein>
<evidence type="ECO:0000256" key="1">
    <source>
        <dbReference type="ARBA" id="ARBA00009861"/>
    </source>
</evidence>
<dbReference type="GO" id="GO:0016740">
    <property type="term" value="F:transferase activity"/>
    <property type="evidence" value="ECO:0007669"/>
    <property type="project" value="UniProtKB-KW"/>
</dbReference>
<evidence type="ECO:0000313" key="4">
    <source>
        <dbReference type="EMBL" id="CAI9106648.1"/>
    </source>
</evidence>
<feature type="region of interest" description="Disordered" evidence="3">
    <location>
        <begin position="434"/>
        <end position="480"/>
    </location>
</feature>
<dbReference type="Gene3D" id="3.30.559.10">
    <property type="entry name" value="Chloramphenicol acetyltransferase-like domain"/>
    <property type="match status" value="2"/>
</dbReference>
<dbReference type="PANTHER" id="PTHR31147:SF66">
    <property type="entry name" value="OS05G0315700 PROTEIN"/>
    <property type="match status" value="1"/>
</dbReference>
<dbReference type="Proteomes" id="UP001161247">
    <property type="component" value="Chromosome 5"/>
</dbReference>
<dbReference type="EMBL" id="OX459122">
    <property type="protein sequence ID" value="CAI9106648.1"/>
    <property type="molecule type" value="Genomic_DNA"/>
</dbReference>
<dbReference type="AlphaFoldDB" id="A0AAV1DI93"/>
<reference evidence="4" key="1">
    <citation type="submission" date="2023-03" db="EMBL/GenBank/DDBJ databases">
        <authorList>
            <person name="Julca I."/>
        </authorList>
    </citation>
    <scope>NUCLEOTIDE SEQUENCE</scope>
</reference>
<keyword evidence="2" id="KW-0808">Transferase</keyword>
<dbReference type="Pfam" id="PF02458">
    <property type="entry name" value="Transferase"/>
    <property type="match status" value="2"/>
</dbReference>
<keyword evidence="5" id="KW-1185">Reference proteome</keyword>
<evidence type="ECO:0000313" key="5">
    <source>
        <dbReference type="Proteomes" id="UP001161247"/>
    </source>
</evidence>
<feature type="region of interest" description="Disordered" evidence="3">
    <location>
        <begin position="1"/>
        <end position="37"/>
    </location>
</feature>